<keyword evidence="2" id="KW-0624">Polysaccharide degradation</keyword>
<dbReference type="CDD" id="cd18619">
    <property type="entry name" value="GH43_CoXyl43_like"/>
    <property type="match status" value="1"/>
</dbReference>
<evidence type="ECO:0000256" key="7">
    <source>
        <dbReference type="RuleBase" id="RU361187"/>
    </source>
</evidence>
<dbReference type="PANTHER" id="PTHR43772">
    <property type="entry name" value="ENDO-1,4-BETA-XYLANASE"/>
    <property type="match status" value="1"/>
</dbReference>
<keyword evidence="9" id="KW-1185">Reference proteome</keyword>
<accession>A0A285ZRA3</accession>
<dbReference type="AlphaFoldDB" id="A0A285ZRA3"/>
<dbReference type="EMBL" id="OCMT01000001">
    <property type="protein sequence ID" value="SOD12148.1"/>
    <property type="molecule type" value="Genomic_DNA"/>
</dbReference>
<keyword evidence="2" id="KW-0858">Xylan degradation</keyword>
<feature type="site" description="Important for catalytic activity, responsible for pKa modulation of the active site Glu and correct orientation of both the proton donor and substrate" evidence="6">
    <location>
        <position position="157"/>
    </location>
</feature>
<dbReference type="GO" id="GO:0004553">
    <property type="term" value="F:hydrolase activity, hydrolyzing O-glycosyl compounds"/>
    <property type="evidence" value="ECO:0007669"/>
    <property type="project" value="InterPro"/>
</dbReference>
<gene>
    <name evidence="8" type="ORF">SAMN06297358_0518</name>
</gene>
<dbReference type="RefSeq" id="WP_097128341.1">
    <property type="nucleotide sequence ID" value="NZ_OCMT01000001.1"/>
</dbReference>
<dbReference type="GO" id="GO:0045493">
    <property type="term" value="P:xylan catabolic process"/>
    <property type="evidence" value="ECO:0007669"/>
    <property type="project" value="UniProtKB-KW"/>
</dbReference>
<protein>
    <submittedName>
        <fullName evidence="8">Glycosyl hydrolases family 43</fullName>
    </submittedName>
</protein>
<keyword evidence="5 7" id="KW-0326">Glycosidase</keyword>
<evidence type="ECO:0000256" key="5">
    <source>
        <dbReference type="ARBA" id="ARBA00023295"/>
    </source>
</evidence>
<sequence>MHRLNILTLLFLSNFTFAQKLDKKYAHQPIISHIYTADPSAHVFNGKIYIYPSHDIATDKPNTNGDHFDMRDYHVFSMDSIGGKVIDHGVALDLKDVPWADRQLWAPDAAAKNGKYYLYFPAKDKNGIFRMGVAVSKSPVGLFKAQPNFIKDSFSIDPSVFQDDDGESYMYFGGIWGGQLQQWATGTFDKNETRKEVRAANEVALTGKIAKLKSNMLEFSEKPKDVVLLDSFGKPLLTGDQDRRFFEGAWVFKHQNKYYFTYSTGSTHKIVYAIGDNPYGPFTYKGVVLNPVQGWTTHHSIINIKGNFYLFYHDTELSGKSHLRNVKIAPLHISESGVIQTVNPFIK</sequence>
<evidence type="ECO:0000313" key="9">
    <source>
        <dbReference type="Proteomes" id="UP000219281"/>
    </source>
</evidence>
<evidence type="ECO:0000256" key="4">
    <source>
        <dbReference type="ARBA" id="ARBA00023277"/>
    </source>
</evidence>
<reference evidence="9" key="1">
    <citation type="submission" date="2017-09" db="EMBL/GenBank/DDBJ databases">
        <authorList>
            <person name="Varghese N."/>
            <person name="Submissions S."/>
        </authorList>
    </citation>
    <scope>NUCLEOTIDE SEQUENCE [LARGE SCALE GENOMIC DNA]</scope>
    <source>
        <strain evidence="9">CGMCC 1.12803</strain>
    </source>
</reference>
<evidence type="ECO:0000256" key="2">
    <source>
        <dbReference type="ARBA" id="ARBA00022651"/>
    </source>
</evidence>
<comment type="similarity">
    <text evidence="1 7">Belongs to the glycosyl hydrolase 43 family.</text>
</comment>
<dbReference type="InterPro" id="IPR052176">
    <property type="entry name" value="Glycosyl_Hydrlase_43_Enz"/>
</dbReference>
<dbReference type="Gene3D" id="2.115.10.20">
    <property type="entry name" value="Glycosyl hydrolase domain, family 43"/>
    <property type="match status" value="1"/>
</dbReference>
<proteinExistence type="inferred from homology"/>
<organism evidence="8 9">
    <name type="scientific">Pedobacter xixiisoli</name>
    <dbReference type="NCBI Taxonomy" id="1476464"/>
    <lineage>
        <taxon>Bacteria</taxon>
        <taxon>Pseudomonadati</taxon>
        <taxon>Bacteroidota</taxon>
        <taxon>Sphingobacteriia</taxon>
        <taxon>Sphingobacteriales</taxon>
        <taxon>Sphingobacteriaceae</taxon>
        <taxon>Pedobacter</taxon>
    </lineage>
</organism>
<dbReference type="InterPro" id="IPR023296">
    <property type="entry name" value="Glyco_hydro_beta-prop_sf"/>
</dbReference>
<dbReference type="InterPro" id="IPR006710">
    <property type="entry name" value="Glyco_hydro_43"/>
</dbReference>
<evidence type="ECO:0000313" key="8">
    <source>
        <dbReference type="EMBL" id="SOD12148.1"/>
    </source>
</evidence>
<evidence type="ECO:0000256" key="3">
    <source>
        <dbReference type="ARBA" id="ARBA00022801"/>
    </source>
</evidence>
<dbReference type="OrthoDB" id="9803461at2"/>
<evidence type="ECO:0000256" key="6">
    <source>
        <dbReference type="PIRSR" id="PIRSR606710-2"/>
    </source>
</evidence>
<dbReference type="Pfam" id="PF04616">
    <property type="entry name" value="Glyco_hydro_43"/>
    <property type="match status" value="1"/>
</dbReference>
<evidence type="ECO:0000256" key="1">
    <source>
        <dbReference type="ARBA" id="ARBA00009865"/>
    </source>
</evidence>
<dbReference type="PANTHER" id="PTHR43772:SF2">
    <property type="entry name" value="PUTATIVE (AFU_ORTHOLOGUE AFUA_2G04480)-RELATED"/>
    <property type="match status" value="1"/>
</dbReference>
<dbReference type="SUPFAM" id="SSF75005">
    <property type="entry name" value="Arabinanase/levansucrase/invertase"/>
    <property type="match status" value="1"/>
</dbReference>
<name>A0A285ZRA3_9SPHI</name>
<keyword evidence="4" id="KW-0119">Carbohydrate metabolism</keyword>
<keyword evidence="3 7" id="KW-0378">Hydrolase</keyword>
<dbReference type="Proteomes" id="UP000219281">
    <property type="component" value="Unassembled WGS sequence"/>
</dbReference>